<protein>
    <submittedName>
        <fullName evidence="2">Uncharacterized protein</fullName>
    </submittedName>
</protein>
<dbReference type="AlphaFoldDB" id="A0AAD5JRN7"/>
<keyword evidence="3" id="KW-1185">Reference proteome</keyword>
<sequence length="96" mass="11160">MIKSRKERREERERSLSPPIAVGRRRCRSPPCGTSVAVAAERYRKRRDRVATIHHRLAPLSLSLPFTIGSPLLSRRCRCRRIHVLLFLIFSVYCSC</sequence>
<accession>A0AAD5JRN7</accession>
<evidence type="ECO:0000256" key="1">
    <source>
        <dbReference type="SAM" id="MobiDB-lite"/>
    </source>
</evidence>
<proteinExistence type="predicted"/>
<gene>
    <name evidence="2" type="ORF">LWI28_000007</name>
</gene>
<comment type="caution">
    <text evidence="2">The sequence shown here is derived from an EMBL/GenBank/DDBJ whole genome shotgun (WGS) entry which is preliminary data.</text>
</comment>
<evidence type="ECO:0000313" key="2">
    <source>
        <dbReference type="EMBL" id="KAI9197527.1"/>
    </source>
</evidence>
<reference evidence="2 3" key="1">
    <citation type="journal article" date="2022" name="Plant J.">
        <title>Strategies of tolerance reflected in two North American maple genomes.</title>
        <authorList>
            <person name="McEvoy S.L."/>
            <person name="Sezen U.U."/>
            <person name="Trouern-Trend A."/>
            <person name="McMahon S.M."/>
            <person name="Schaberg P.G."/>
            <person name="Yang J."/>
            <person name="Wegrzyn J.L."/>
            <person name="Swenson N.G."/>
        </authorList>
    </citation>
    <scope>NUCLEOTIDE SEQUENCE [LARGE SCALE GENOMIC DNA]</scope>
    <source>
        <strain evidence="2">91603</strain>
    </source>
</reference>
<dbReference type="EMBL" id="JAJSOW010000002">
    <property type="protein sequence ID" value="KAI9197527.1"/>
    <property type="molecule type" value="Genomic_DNA"/>
</dbReference>
<feature type="region of interest" description="Disordered" evidence="1">
    <location>
        <begin position="1"/>
        <end position="28"/>
    </location>
</feature>
<name>A0AAD5JRN7_ACENE</name>
<organism evidence="2 3">
    <name type="scientific">Acer negundo</name>
    <name type="common">Box elder</name>
    <dbReference type="NCBI Taxonomy" id="4023"/>
    <lineage>
        <taxon>Eukaryota</taxon>
        <taxon>Viridiplantae</taxon>
        <taxon>Streptophyta</taxon>
        <taxon>Embryophyta</taxon>
        <taxon>Tracheophyta</taxon>
        <taxon>Spermatophyta</taxon>
        <taxon>Magnoliopsida</taxon>
        <taxon>eudicotyledons</taxon>
        <taxon>Gunneridae</taxon>
        <taxon>Pentapetalae</taxon>
        <taxon>rosids</taxon>
        <taxon>malvids</taxon>
        <taxon>Sapindales</taxon>
        <taxon>Sapindaceae</taxon>
        <taxon>Hippocastanoideae</taxon>
        <taxon>Acereae</taxon>
        <taxon>Acer</taxon>
    </lineage>
</organism>
<dbReference type="Proteomes" id="UP001064489">
    <property type="component" value="Chromosome 13"/>
</dbReference>
<evidence type="ECO:0000313" key="3">
    <source>
        <dbReference type="Proteomes" id="UP001064489"/>
    </source>
</evidence>